<dbReference type="GO" id="GO:0008168">
    <property type="term" value="F:methyltransferase activity"/>
    <property type="evidence" value="ECO:0007669"/>
    <property type="project" value="UniProtKB-KW"/>
</dbReference>
<keyword evidence="3" id="KW-1185">Reference proteome</keyword>
<dbReference type="PANTHER" id="PTHR43861">
    <property type="entry name" value="TRANS-ACONITATE 2-METHYLTRANSFERASE-RELATED"/>
    <property type="match status" value="1"/>
</dbReference>
<dbReference type="Pfam" id="PF13847">
    <property type="entry name" value="Methyltransf_31"/>
    <property type="match status" value="1"/>
</dbReference>
<dbReference type="CDD" id="cd02440">
    <property type="entry name" value="AdoMet_MTases"/>
    <property type="match status" value="1"/>
</dbReference>
<dbReference type="Proteomes" id="UP001519921">
    <property type="component" value="Unassembled WGS sequence"/>
</dbReference>
<keyword evidence="2" id="KW-0808">Transferase</keyword>
<organism evidence="2 3">
    <name type="scientific">Clostridium weizhouense</name>
    <dbReference type="NCBI Taxonomy" id="2859781"/>
    <lineage>
        <taxon>Bacteria</taxon>
        <taxon>Bacillati</taxon>
        <taxon>Bacillota</taxon>
        <taxon>Clostridia</taxon>
        <taxon>Eubacteriales</taxon>
        <taxon>Clostridiaceae</taxon>
        <taxon>Clostridium</taxon>
    </lineage>
</organism>
<accession>A0ABS7AKV5</accession>
<reference evidence="2 3" key="1">
    <citation type="submission" date="2021-07" db="EMBL/GenBank/DDBJ databases">
        <title>Clostridium weizhouense sp. nov., an anaerobic bacterium isolated from activated sludge of Petroleum wastewater.</title>
        <authorList>
            <person name="Li Q."/>
        </authorList>
    </citation>
    <scope>NUCLEOTIDE SEQUENCE [LARGE SCALE GENOMIC DNA]</scope>
    <source>
        <strain evidence="2 3">YB-6</strain>
    </source>
</reference>
<evidence type="ECO:0000259" key="1">
    <source>
        <dbReference type="Pfam" id="PF13847"/>
    </source>
</evidence>
<dbReference type="InterPro" id="IPR025714">
    <property type="entry name" value="Methyltranfer_dom"/>
</dbReference>
<dbReference type="RefSeq" id="WP_219778346.1">
    <property type="nucleotide sequence ID" value="NZ_JAHXPT010000002.1"/>
</dbReference>
<protein>
    <submittedName>
        <fullName evidence="2">Class I SAM-dependent methyltransferase</fullName>
    </submittedName>
</protein>
<name>A0ABS7AKV5_9CLOT</name>
<comment type="caution">
    <text evidence="2">The sequence shown here is derived from an EMBL/GenBank/DDBJ whole genome shotgun (WGS) entry which is preliminary data.</text>
</comment>
<keyword evidence="2" id="KW-0489">Methyltransferase</keyword>
<feature type="domain" description="Methyltransferase" evidence="1">
    <location>
        <begin position="34"/>
        <end position="152"/>
    </location>
</feature>
<evidence type="ECO:0000313" key="3">
    <source>
        <dbReference type="Proteomes" id="UP001519921"/>
    </source>
</evidence>
<proteinExistence type="predicted"/>
<evidence type="ECO:0000313" key="2">
    <source>
        <dbReference type="EMBL" id="MBW6409300.1"/>
    </source>
</evidence>
<dbReference type="InterPro" id="IPR029063">
    <property type="entry name" value="SAM-dependent_MTases_sf"/>
</dbReference>
<sequence>MDDLEFFNSVAFKWDEMCKHDDKKIRRIIELSDIKSGAKILDVGTGTGILISYLLEKSPAKIVAVDNSENMIKVCKNKYNDKRVEFIVNDIMNLENYTFDYIFIYSAYPHFKDKYSLFNKLYNLLNKGGKIIIAHSDSKEKINNVHLKNPQIKYNVLPPVENTIIIMNNYFYIDKSIDNEEMYYVSGIK</sequence>
<dbReference type="GO" id="GO:0032259">
    <property type="term" value="P:methylation"/>
    <property type="evidence" value="ECO:0007669"/>
    <property type="project" value="UniProtKB-KW"/>
</dbReference>
<dbReference type="EMBL" id="JAHXPT010000002">
    <property type="protein sequence ID" value="MBW6409300.1"/>
    <property type="molecule type" value="Genomic_DNA"/>
</dbReference>
<dbReference type="Gene3D" id="3.40.50.150">
    <property type="entry name" value="Vaccinia Virus protein VP39"/>
    <property type="match status" value="1"/>
</dbReference>
<dbReference type="SUPFAM" id="SSF53335">
    <property type="entry name" value="S-adenosyl-L-methionine-dependent methyltransferases"/>
    <property type="match status" value="1"/>
</dbReference>
<gene>
    <name evidence="2" type="ORF">KYD98_04285</name>
</gene>